<feature type="domain" description="Glutaredoxin" evidence="1">
    <location>
        <begin position="6"/>
        <end position="61"/>
    </location>
</feature>
<dbReference type="Gene3D" id="3.40.30.10">
    <property type="entry name" value="Glutaredoxin"/>
    <property type="match status" value="1"/>
</dbReference>
<dbReference type="InterPro" id="IPR051548">
    <property type="entry name" value="Grx-like_ET"/>
</dbReference>
<gene>
    <name evidence="2" type="ORF">BI350_05950</name>
</gene>
<evidence type="ECO:0000259" key="1">
    <source>
        <dbReference type="Pfam" id="PF00462"/>
    </source>
</evidence>
<dbReference type="Proteomes" id="UP000185746">
    <property type="component" value="Chromosome"/>
</dbReference>
<dbReference type="RefSeq" id="WP_075527256.1">
    <property type="nucleotide sequence ID" value="NZ_CP017560.1"/>
</dbReference>
<evidence type="ECO:0000313" key="3">
    <source>
        <dbReference type="Proteomes" id="UP000185746"/>
    </source>
</evidence>
<dbReference type="SUPFAM" id="SSF52833">
    <property type="entry name" value="Thioredoxin-like"/>
    <property type="match status" value="1"/>
</dbReference>
<sequence length="76" mass="8710">MAKATVYTTTCPYCTMMMDYLTEQNIPFEEINVQEDIEAQRKLIAETGEMGVPQTKLNDKWIFGFNPTEIQEALKG</sequence>
<protein>
    <submittedName>
        <fullName evidence="2">NrdH-redoxin</fullName>
    </submittedName>
</protein>
<accession>A0A1D8JEK6</accession>
<reference evidence="2 3" key="1">
    <citation type="submission" date="2016-09" db="EMBL/GenBank/DDBJ databases">
        <title>Complete genome sequence of the Lysinibacillus sphaericus LMG 22257, a specie of Bacillus with ureolytic activity that can effectively biodeposit calcium carbonate.</title>
        <authorList>
            <person name="Yan W."/>
        </authorList>
    </citation>
    <scope>NUCLEOTIDE SEQUENCE [LARGE SCALE GENOMIC DNA]</scope>
    <source>
        <strain evidence="2 3">LMG 22257</strain>
    </source>
</reference>
<dbReference type="PROSITE" id="PS51354">
    <property type="entry name" value="GLUTAREDOXIN_2"/>
    <property type="match status" value="1"/>
</dbReference>
<dbReference type="KEGG" id="surl:BI350_05950"/>
<dbReference type="GO" id="GO:0045454">
    <property type="term" value="P:cell redox homeostasis"/>
    <property type="evidence" value="ECO:0007669"/>
    <property type="project" value="TreeGrafter"/>
</dbReference>
<name>A0A1D8JEK6_9BACL</name>
<proteinExistence type="predicted"/>
<dbReference type="PANTHER" id="PTHR34386:SF1">
    <property type="entry name" value="GLUTAREDOXIN-LIKE PROTEIN NRDH"/>
    <property type="match status" value="1"/>
</dbReference>
<dbReference type="PANTHER" id="PTHR34386">
    <property type="entry name" value="GLUTAREDOXIN"/>
    <property type="match status" value="1"/>
</dbReference>
<dbReference type="EMBL" id="CP017560">
    <property type="protein sequence ID" value="AOV07129.1"/>
    <property type="molecule type" value="Genomic_DNA"/>
</dbReference>
<dbReference type="InterPro" id="IPR002109">
    <property type="entry name" value="Glutaredoxin"/>
</dbReference>
<evidence type="ECO:0000313" key="2">
    <source>
        <dbReference type="EMBL" id="AOV07129.1"/>
    </source>
</evidence>
<dbReference type="Pfam" id="PF00462">
    <property type="entry name" value="Glutaredoxin"/>
    <property type="match status" value="1"/>
</dbReference>
<dbReference type="InterPro" id="IPR036249">
    <property type="entry name" value="Thioredoxin-like_sf"/>
</dbReference>
<dbReference type="AlphaFoldDB" id="A0A1D8JEK6"/>
<keyword evidence="3" id="KW-1185">Reference proteome</keyword>
<dbReference type="CDD" id="cd02976">
    <property type="entry name" value="NrdH"/>
    <property type="match status" value="1"/>
</dbReference>
<organism evidence="2 3">
    <name type="scientific">Sporosarcina ureilytica</name>
    <dbReference type="NCBI Taxonomy" id="298596"/>
    <lineage>
        <taxon>Bacteria</taxon>
        <taxon>Bacillati</taxon>
        <taxon>Bacillota</taxon>
        <taxon>Bacilli</taxon>
        <taxon>Bacillales</taxon>
        <taxon>Caryophanaceae</taxon>
        <taxon>Sporosarcina</taxon>
    </lineage>
</organism>
<dbReference type="GO" id="GO:0009055">
    <property type="term" value="F:electron transfer activity"/>
    <property type="evidence" value="ECO:0007669"/>
    <property type="project" value="TreeGrafter"/>
</dbReference>